<name>A0ABU9JH91_9GAMM</name>
<evidence type="ECO:0000313" key="9">
    <source>
        <dbReference type="EMBL" id="MEL3952212.1"/>
    </source>
</evidence>
<dbReference type="GO" id="GO:0005524">
    <property type="term" value="F:ATP binding"/>
    <property type="evidence" value="ECO:0007669"/>
    <property type="project" value="UniProtKB-KW"/>
</dbReference>
<dbReference type="CDD" id="cd00082">
    <property type="entry name" value="HisKA"/>
    <property type="match status" value="1"/>
</dbReference>
<dbReference type="InterPro" id="IPR005467">
    <property type="entry name" value="His_kinase_dom"/>
</dbReference>
<dbReference type="Pfam" id="PF07495">
    <property type="entry name" value="Y_Y_Y"/>
    <property type="match status" value="1"/>
</dbReference>
<dbReference type="Gene3D" id="3.40.50.2300">
    <property type="match status" value="1"/>
</dbReference>
<dbReference type="EC" id="2.7.13.3" evidence="2"/>
<dbReference type="EMBL" id="JBBYHY010000001">
    <property type="protein sequence ID" value="MEL3952212.1"/>
    <property type="molecule type" value="Genomic_DNA"/>
</dbReference>
<keyword evidence="10" id="KW-1185">Reference proteome</keyword>
<dbReference type="InterPro" id="IPR011006">
    <property type="entry name" value="CheY-like_superfamily"/>
</dbReference>
<feature type="modified residue" description="4-aspartylphosphate" evidence="6">
    <location>
        <position position="1101"/>
    </location>
</feature>
<keyword evidence="9" id="KW-0547">Nucleotide-binding</keyword>
<dbReference type="SMART" id="SM00448">
    <property type="entry name" value="REC"/>
    <property type="match status" value="1"/>
</dbReference>
<dbReference type="InterPro" id="IPR001789">
    <property type="entry name" value="Sig_transdc_resp-reg_receiver"/>
</dbReference>
<dbReference type="RefSeq" id="WP_341986488.1">
    <property type="nucleotide sequence ID" value="NZ_JBBYHY010000001.1"/>
</dbReference>
<comment type="catalytic activity">
    <reaction evidence="1">
        <text>ATP + protein L-histidine = ADP + protein N-phospho-L-histidine.</text>
        <dbReference type="EC" id="2.7.13.3"/>
    </reaction>
</comment>
<dbReference type="SMART" id="SM00388">
    <property type="entry name" value="HisKA"/>
    <property type="match status" value="1"/>
</dbReference>
<evidence type="ECO:0000256" key="5">
    <source>
        <dbReference type="ARBA" id="ARBA00022777"/>
    </source>
</evidence>
<protein>
    <recommendedName>
        <fullName evidence="2">histidine kinase</fullName>
        <ecNumber evidence="2">2.7.13.3</ecNumber>
    </recommendedName>
</protein>
<proteinExistence type="predicted"/>
<dbReference type="InterPro" id="IPR003594">
    <property type="entry name" value="HATPase_dom"/>
</dbReference>
<dbReference type="InterPro" id="IPR003661">
    <property type="entry name" value="HisK_dim/P_dom"/>
</dbReference>
<feature type="domain" description="Histidine kinase" evidence="7">
    <location>
        <begin position="809"/>
        <end position="1028"/>
    </location>
</feature>
<feature type="domain" description="Response regulatory" evidence="8">
    <location>
        <begin position="1051"/>
        <end position="1165"/>
    </location>
</feature>
<evidence type="ECO:0000256" key="6">
    <source>
        <dbReference type="PROSITE-ProRule" id="PRU00169"/>
    </source>
</evidence>
<evidence type="ECO:0000256" key="4">
    <source>
        <dbReference type="ARBA" id="ARBA00022679"/>
    </source>
</evidence>
<dbReference type="PANTHER" id="PTHR43047:SF72">
    <property type="entry name" value="OSMOSENSING HISTIDINE PROTEIN KINASE SLN1"/>
    <property type="match status" value="1"/>
</dbReference>
<dbReference type="InterPro" id="IPR004358">
    <property type="entry name" value="Sig_transdc_His_kin-like_C"/>
</dbReference>
<sequence>MGHRWAAVMLGLVLWLPVPVLAGDPVTAPWPRPLGPADALPTAALRAVVEDRDGYLWFASDDGLLRFDGHRFSAWRREQGLPDVDVRALHLDAQDQLWLATASQGLLTLSADRRVIQSMPGNGAVVLPRIGVEQITSTPDGVVWVGTLDDGLFARHPDGRWQRVPLQLHGGPVRRVTALVTDHQGRLWIGTPAGALRREEHRFIQVPLHDDQHVDVHVLWPDPDGGVWVHTPQGVHRWRDGELHRMPEGTAMPVLRSTAGDLWSAGASGLRLHARGQAPQPVPLRGYAGAVMSTAAVSHALEDRVGGLWWVGRGEGLWHLPARWRQFTLLAAARDGWPGLDGDHVLALAPSHGRRVWIAGDRGRLQRVDTVSGRSDLGVDYRPDHLRAGTVAIAEDRRGQVWVASGNTLSRYLPGSGGRRHWLLGVGGDAGRVDLQACSDGSLWLGRADRIQRRDADGVLQLSAAPHTLGLVPPSHGPQLLCNDDGRLWATDRSGVKRWLPAQERFAVVEGAPRGEVGAIARGEDGHYWISSLGVLRRYRWDGQQLRKTHSFGPAHGYPRLLARALVVDAAGVAWAGDARGLVRVDPHGGGVRHFGGDEGLPAQGVLPHGLVRTADGRLAAAVSEGGLLLIDPAGVAGPERAPGLVIHAITARRGKAQITLPVGAGPVPLSGADRHVRVAARLLSSGAPSHVQYRFRLQDHEAQWEESDATSLRVFERLPVGLQTLEVQARQGNGRWSPVRRVTLQVVPAWWQAPPARWAAAAAGLGAVWLWGWRFHVRRGRQRRWRWLRARQGHAERASVQRTRFLTTLGTRIRVPMTAVLGWSELLLRSPLPPSQRSRVNSLHHAGEHLLRLMDDALDLASIESGELQLQPAPFVLQRMIEALHALLLPVAQGKALALEWHSTLPASACVIGDARRLRQILLNLLGNALKFTAQGTVRLEAHGGHDGQGIVLRVCDTGPGMTPAQCQRLFQRFEQADGAQTAARYGGSGLGLSISRDLAVAMGGDITVTSVPGQGTCFQVALPLPRGELPTGIVAACALPGPAAAGALRVLVVYPSAVVAEVLLAMLASLGHLPTHFPGADALPPTAADGAGWDVIVVDPALRVDGERVGARLSRRWPGVPRVALTARADAAAQREAIAAGFELFLRLPVSRAALGDGLARCRRSA</sequence>
<evidence type="ECO:0000313" key="10">
    <source>
        <dbReference type="Proteomes" id="UP001455088"/>
    </source>
</evidence>
<dbReference type="Pfam" id="PF07494">
    <property type="entry name" value="Reg_prop"/>
    <property type="match status" value="1"/>
</dbReference>
<dbReference type="Gene3D" id="2.60.40.10">
    <property type="entry name" value="Immunoglobulins"/>
    <property type="match status" value="1"/>
</dbReference>
<dbReference type="Pfam" id="PF00512">
    <property type="entry name" value="HisKA"/>
    <property type="match status" value="1"/>
</dbReference>
<accession>A0ABU9JH91</accession>
<dbReference type="PROSITE" id="PS50110">
    <property type="entry name" value="RESPONSE_REGULATORY"/>
    <property type="match status" value="1"/>
</dbReference>
<dbReference type="Gene3D" id="3.30.565.10">
    <property type="entry name" value="Histidine kinase-like ATPase, C-terminal domain"/>
    <property type="match status" value="1"/>
</dbReference>
<evidence type="ECO:0000256" key="1">
    <source>
        <dbReference type="ARBA" id="ARBA00000085"/>
    </source>
</evidence>
<keyword evidence="3 6" id="KW-0597">Phosphoprotein</keyword>
<dbReference type="InterPro" id="IPR011110">
    <property type="entry name" value="Reg_prop"/>
</dbReference>
<dbReference type="Pfam" id="PF02518">
    <property type="entry name" value="HATPase_c"/>
    <property type="match status" value="1"/>
</dbReference>
<dbReference type="SUPFAM" id="SSF63829">
    <property type="entry name" value="Calcium-dependent phosphotriesterase"/>
    <property type="match status" value="2"/>
</dbReference>
<dbReference type="PANTHER" id="PTHR43047">
    <property type="entry name" value="TWO-COMPONENT HISTIDINE PROTEIN KINASE"/>
    <property type="match status" value="1"/>
</dbReference>
<dbReference type="PROSITE" id="PS50109">
    <property type="entry name" value="HIS_KIN"/>
    <property type="match status" value="1"/>
</dbReference>
<dbReference type="PRINTS" id="PR00344">
    <property type="entry name" value="BCTRLSENSOR"/>
</dbReference>
<dbReference type="InterPro" id="IPR011123">
    <property type="entry name" value="Y_Y_Y"/>
</dbReference>
<evidence type="ECO:0000256" key="3">
    <source>
        <dbReference type="ARBA" id="ARBA00022553"/>
    </source>
</evidence>
<dbReference type="InterPro" id="IPR015943">
    <property type="entry name" value="WD40/YVTN_repeat-like_dom_sf"/>
</dbReference>
<evidence type="ECO:0000259" key="7">
    <source>
        <dbReference type="PROSITE" id="PS50109"/>
    </source>
</evidence>
<dbReference type="CDD" id="cd16922">
    <property type="entry name" value="HATPase_EvgS-ArcB-TorS-like"/>
    <property type="match status" value="1"/>
</dbReference>
<dbReference type="InterPro" id="IPR036097">
    <property type="entry name" value="HisK_dim/P_sf"/>
</dbReference>
<dbReference type="SUPFAM" id="SSF47384">
    <property type="entry name" value="Homodimeric domain of signal transducing histidine kinase"/>
    <property type="match status" value="1"/>
</dbReference>
<evidence type="ECO:0000259" key="8">
    <source>
        <dbReference type="PROSITE" id="PS50110"/>
    </source>
</evidence>
<dbReference type="SMART" id="SM00387">
    <property type="entry name" value="HATPase_c"/>
    <property type="match status" value="1"/>
</dbReference>
<evidence type="ECO:0000256" key="2">
    <source>
        <dbReference type="ARBA" id="ARBA00012438"/>
    </source>
</evidence>
<dbReference type="InterPro" id="IPR013783">
    <property type="entry name" value="Ig-like_fold"/>
</dbReference>
<gene>
    <name evidence="9" type="ORF">AAE039_01365</name>
</gene>
<organism evidence="9 10">
    <name type="scientific">Stenotrophomonas bentonitica</name>
    <dbReference type="NCBI Taxonomy" id="1450134"/>
    <lineage>
        <taxon>Bacteria</taxon>
        <taxon>Pseudomonadati</taxon>
        <taxon>Pseudomonadota</taxon>
        <taxon>Gammaproteobacteria</taxon>
        <taxon>Lysobacterales</taxon>
        <taxon>Lysobacteraceae</taxon>
        <taxon>Stenotrophomonas</taxon>
    </lineage>
</organism>
<dbReference type="SUPFAM" id="SSF55874">
    <property type="entry name" value="ATPase domain of HSP90 chaperone/DNA topoisomerase II/histidine kinase"/>
    <property type="match status" value="1"/>
</dbReference>
<dbReference type="Proteomes" id="UP001455088">
    <property type="component" value="Unassembled WGS sequence"/>
</dbReference>
<dbReference type="Gene3D" id="2.130.10.10">
    <property type="entry name" value="YVTN repeat-like/Quinoprotein amine dehydrogenase"/>
    <property type="match status" value="3"/>
</dbReference>
<dbReference type="InterPro" id="IPR036890">
    <property type="entry name" value="HATPase_C_sf"/>
</dbReference>
<keyword evidence="5" id="KW-0418">Kinase</keyword>
<comment type="caution">
    <text evidence="9">The sequence shown here is derived from an EMBL/GenBank/DDBJ whole genome shotgun (WGS) entry which is preliminary data.</text>
</comment>
<keyword evidence="9" id="KW-0067">ATP-binding</keyword>
<dbReference type="SUPFAM" id="SSF52172">
    <property type="entry name" value="CheY-like"/>
    <property type="match status" value="1"/>
</dbReference>
<dbReference type="Gene3D" id="1.10.287.130">
    <property type="match status" value="1"/>
</dbReference>
<reference evidence="9 10" key="1">
    <citation type="submission" date="2024-04" db="EMBL/GenBank/DDBJ databases">
        <title>Bacterial endophytes with biocontrol capabilities against important plant pathogens.</title>
        <authorList>
            <person name="Alayande K.A."/>
        </authorList>
    </citation>
    <scope>NUCLEOTIDE SEQUENCE [LARGE SCALE GENOMIC DNA]</scope>
    <source>
        <strain evidence="9 10">KV22</strain>
    </source>
</reference>
<keyword evidence="4" id="KW-0808">Transferase</keyword>